<feature type="compositionally biased region" description="Basic and acidic residues" evidence="1">
    <location>
        <begin position="94"/>
        <end position="108"/>
    </location>
</feature>
<accession>A0A5J4VTR1</accession>
<feature type="compositionally biased region" description="Polar residues" evidence="1">
    <location>
        <begin position="204"/>
        <end position="214"/>
    </location>
</feature>
<dbReference type="Proteomes" id="UP000324800">
    <property type="component" value="Unassembled WGS sequence"/>
</dbReference>
<organism evidence="2 3">
    <name type="scientific">Streblomastix strix</name>
    <dbReference type="NCBI Taxonomy" id="222440"/>
    <lineage>
        <taxon>Eukaryota</taxon>
        <taxon>Metamonada</taxon>
        <taxon>Preaxostyla</taxon>
        <taxon>Oxymonadida</taxon>
        <taxon>Streblomastigidae</taxon>
        <taxon>Streblomastix</taxon>
    </lineage>
</organism>
<feature type="region of interest" description="Disordered" evidence="1">
    <location>
        <begin position="146"/>
        <end position="237"/>
    </location>
</feature>
<dbReference type="AlphaFoldDB" id="A0A5J4VTR1"/>
<feature type="region of interest" description="Disordered" evidence="1">
    <location>
        <begin position="88"/>
        <end position="130"/>
    </location>
</feature>
<reference evidence="2 3" key="1">
    <citation type="submission" date="2019-03" db="EMBL/GenBank/DDBJ databases">
        <title>Single cell metagenomics reveals metabolic interactions within the superorganism composed of flagellate Streblomastix strix and complex community of Bacteroidetes bacteria on its surface.</title>
        <authorList>
            <person name="Treitli S.C."/>
            <person name="Kolisko M."/>
            <person name="Husnik F."/>
            <person name="Keeling P."/>
            <person name="Hampl V."/>
        </authorList>
    </citation>
    <scope>NUCLEOTIDE SEQUENCE [LARGE SCALE GENOMIC DNA]</scope>
    <source>
        <strain evidence="2">ST1C</strain>
    </source>
</reference>
<evidence type="ECO:0000313" key="2">
    <source>
        <dbReference type="EMBL" id="KAA6386032.1"/>
    </source>
</evidence>
<name>A0A5J4VTR1_9EUKA</name>
<evidence type="ECO:0000256" key="1">
    <source>
        <dbReference type="SAM" id="MobiDB-lite"/>
    </source>
</evidence>
<evidence type="ECO:0000313" key="3">
    <source>
        <dbReference type="Proteomes" id="UP000324800"/>
    </source>
</evidence>
<feature type="non-terminal residue" evidence="2">
    <location>
        <position position="237"/>
    </location>
</feature>
<proteinExistence type="predicted"/>
<gene>
    <name evidence="2" type="ORF">EZS28_018440</name>
</gene>
<comment type="caution">
    <text evidence="2">The sequence shown here is derived from an EMBL/GenBank/DDBJ whole genome shotgun (WGS) entry which is preliminary data.</text>
</comment>
<feature type="compositionally biased region" description="Polar residues" evidence="1">
    <location>
        <begin position="177"/>
        <end position="188"/>
    </location>
</feature>
<feature type="compositionally biased region" description="Basic and acidic residues" evidence="1">
    <location>
        <begin position="222"/>
        <end position="237"/>
    </location>
</feature>
<protein>
    <submittedName>
        <fullName evidence="2">Uncharacterized protein</fullName>
    </submittedName>
</protein>
<sequence>MSHMKPHQIENQAIVPTRGSTPLLLFYWLGSIDWKLTDIGKAIRKGIYVEDCRPVNFRVQNSLELEDLTKETWDNSDINQQKKIVEIEQQQNDKTQKVTQQKEKEDHAPAINNDEQSKTDNSDQAFEGQIGPHLPSVITLDELESNPNHRNLLPRPPSLEGEDDNYEGQQEEKDSSTRQIANAKSQSVEDLENGPKHVDGPVITGTTQEQQMIRNTDGIPDNNEKKDDSDQTKEHSK</sequence>
<dbReference type="EMBL" id="SNRW01004990">
    <property type="protein sequence ID" value="KAA6386032.1"/>
    <property type="molecule type" value="Genomic_DNA"/>
</dbReference>